<dbReference type="EC" id="2.4.1.-" evidence="11"/>
<evidence type="ECO:0000256" key="5">
    <source>
        <dbReference type="ARBA" id="ARBA00022679"/>
    </source>
</evidence>
<keyword evidence="6 11" id="KW-0812">Transmembrane</keyword>
<dbReference type="InterPro" id="IPR055270">
    <property type="entry name" value="Glyco_tran_10_C"/>
</dbReference>
<reference evidence="13" key="2">
    <citation type="journal article" date="2023" name="Commun. Biol.">
        <title>Intrasexual cuticular hydrocarbon dimorphism in a wasp sheds light on hydrocarbon biosynthesis genes in Hymenoptera.</title>
        <authorList>
            <person name="Moris V.C."/>
            <person name="Podsiadlowski L."/>
            <person name="Martin S."/>
            <person name="Oeyen J.P."/>
            <person name="Donath A."/>
            <person name="Petersen M."/>
            <person name="Wilbrandt J."/>
            <person name="Misof B."/>
            <person name="Liedtke D."/>
            <person name="Thamm M."/>
            <person name="Scheiner R."/>
            <person name="Schmitt T."/>
            <person name="Niehuis O."/>
        </authorList>
    </citation>
    <scope>NUCLEOTIDE SEQUENCE</scope>
    <source>
        <strain evidence="13">GBR_01_08_01A</strain>
    </source>
</reference>
<evidence type="ECO:0000256" key="8">
    <source>
        <dbReference type="ARBA" id="ARBA00022989"/>
    </source>
</evidence>
<keyword evidence="4 11" id="KW-0328">Glycosyltransferase</keyword>
<evidence type="ECO:0000256" key="2">
    <source>
        <dbReference type="ARBA" id="ARBA00004922"/>
    </source>
</evidence>
<comment type="subcellular location">
    <subcellularLocation>
        <location evidence="1 11">Golgi apparatus</location>
        <location evidence="1 11">Golgi stack membrane</location>
        <topology evidence="1 11">Single-pass type II membrane protein</topology>
    </subcellularLocation>
</comment>
<comment type="caution">
    <text evidence="13">The sequence shown here is derived from an EMBL/GenBank/DDBJ whole genome shotgun (WGS) entry which is preliminary data.</text>
</comment>
<organism evidence="13 14">
    <name type="scientific">Odynerus spinipes</name>
    <dbReference type="NCBI Taxonomy" id="1348599"/>
    <lineage>
        <taxon>Eukaryota</taxon>
        <taxon>Metazoa</taxon>
        <taxon>Ecdysozoa</taxon>
        <taxon>Arthropoda</taxon>
        <taxon>Hexapoda</taxon>
        <taxon>Insecta</taxon>
        <taxon>Pterygota</taxon>
        <taxon>Neoptera</taxon>
        <taxon>Endopterygota</taxon>
        <taxon>Hymenoptera</taxon>
        <taxon>Apocrita</taxon>
        <taxon>Aculeata</taxon>
        <taxon>Vespoidea</taxon>
        <taxon>Vespidae</taxon>
        <taxon>Eumeninae</taxon>
        <taxon>Odynerus</taxon>
    </lineage>
</organism>
<feature type="domain" description="Fucosyltransferase C-terminal" evidence="12">
    <location>
        <begin position="174"/>
        <end position="365"/>
    </location>
</feature>
<dbReference type="Gene3D" id="3.40.50.11660">
    <property type="entry name" value="Glycosyl transferase family 10, C-terminal domain"/>
    <property type="match status" value="1"/>
</dbReference>
<dbReference type="InterPro" id="IPR038577">
    <property type="entry name" value="GT10-like_C_sf"/>
</dbReference>
<gene>
    <name evidence="13" type="ORF">KPH14_005940</name>
</gene>
<dbReference type="PANTHER" id="PTHR11929:SF194">
    <property type="entry name" value="ALPHA-(1,3)-FUCOSYLTRANSFERASE 10"/>
    <property type="match status" value="1"/>
</dbReference>
<evidence type="ECO:0000313" key="13">
    <source>
        <dbReference type="EMBL" id="KAK2580866.1"/>
    </source>
</evidence>
<proteinExistence type="inferred from homology"/>
<protein>
    <recommendedName>
        <fullName evidence="11">Fucosyltransferase</fullName>
        <ecNumber evidence="11">2.4.1.-</ecNumber>
    </recommendedName>
</protein>
<dbReference type="Proteomes" id="UP001258017">
    <property type="component" value="Unassembled WGS sequence"/>
</dbReference>
<accession>A0AAD9RKJ9</accession>
<comment type="similarity">
    <text evidence="3 11">Belongs to the glycosyltransferase 10 family.</text>
</comment>
<evidence type="ECO:0000256" key="7">
    <source>
        <dbReference type="ARBA" id="ARBA00022968"/>
    </source>
</evidence>
<keyword evidence="14" id="KW-1185">Reference proteome</keyword>
<evidence type="ECO:0000259" key="12">
    <source>
        <dbReference type="Pfam" id="PF00852"/>
    </source>
</evidence>
<evidence type="ECO:0000256" key="3">
    <source>
        <dbReference type="ARBA" id="ARBA00008919"/>
    </source>
</evidence>
<dbReference type="FunFam" id="3.40.50.11660:FF:000002">
    <property type="entry name" value="Alpha-(1,3)-fucosyltransferase"/>
    <property type="match status" value="1"/>
</dbReference>
<dbReference type="AlphaFoldDB" id="A0AAD9RKJ9"/>
<evidence type="ECO:0000256" key="10">
    <source>
        <dbReference type="ARBA" id="ARBA00023180"/>
    </source>
</evidence>
<dbReference type="SUPFAM" id="SSF53756">
    <property type="entry name" value="UDP-Glycosyltransferase/glycogen phosphorylase"/>
    <property type="match status" value="1"/>
</dbReference>
<keyword evidence="5 11" id="KW-0808">Transferase</keyword>
<keyword evidence="8 11" id="KW-1133">Transmembrane helix</keyword>
<dbReference type="EMBL" id="JAIFRP010000045">
    <property type="protein sequence ID" value="KAK2580866.1"/>
    <property type="molecule type" value="Genomic_DNA"/>
</dbReference>
<evidence type="ECO:0000256" key="4">
    <source>
        <dbReference type="ARBA" id="ARBA00022676"/>
    </source>
</evidence>
<evidence type="ECO:0000256" key="6">
    <source>
        <dbReference type="ARBA" id="ARBA00022692"/>
    </source>
</evidence>
<keyword evidence="9 11" id="KW-0472">Membrane</keyword>
<evidence type="ECO:0000256" key="11">
    <source>
        <dbReference type="RuleBase" id="RU003832"/>
    </source>
</evidence>
<evidence type="ECO:0000256" key="9">
    <source>
        <dbReference type="ARBA" id="ARBA00023136"/>
    </source>
</evidence>
<dbReference type="GO" id="GO:0032580">
    <property type="term" value="C:Golgi cisterna membrane"/>
    <property type="evidence" value="ECO:0007669"/>
    <property type="project" value="UniProtKB-SubCell"/>
</dbReference>
<dbReference type="PANTHER" id="PTHR11929">
    <property type="entry name" value="ALPHA- 1,3 -FUCOSYLTRANSFERASE"/>
    <property type="match status" value="1"/>
</dbReference>
<dbReference type="GO" id="GO:0046920">
    <property type="term" value="F:alpha-(1-&gt;3)-fucosyltransferase activity"/>
    <property type="evidence" value="ECO:0007669"/>
    <property type="project" value="TreeGrafter"/>
</dbReference>
<evidence type="ECO:0000256" key="1">
    <source>
        <dbReference type="ARBA" id="ARBA00004447"/>
    </source>
</evidence>
<dbReference type="Pfam" id="PF00852">
    <property type="entry name" value="Glyco_transf_10"/>
    <property type="match status" value="1"/>
</dbReference>
<keyword evidence="7" id="KW-0735">Signal-anchor</keyword>
<reference evidence="13" key="1">
    <citation type="submission" date="2021-08" db="EMBL/GenBank/DDBJ databases">
        <authorList>
            <person name="Misof B."/>
            <person name="Oliver O."/>
            <person name="Podsiadlowski L."/>
            <person name="Donath A."/>
            <person name="Peters R."/>
            <person name="Mayer C."/>
            <person name="Rust J."/>
            <person name="Gunkel S."/>
            <person name="Lesny P."/>
            <person name="Martin S."/>
            <person name="Oeyen J.P."/>
            <person name="Petersen M."/>
            <person name="Panagiotis P."/>
            <person name="Wilbrandt J."/>
            <person name="Tanja T."/>
        </authorList>
    </citation>
    <scope>NUCLEOTIDE SEQUENCE</scope>
    <source>
        <strain evidence="13">GBR_01_08_01A</strain>
        <tissue evidence="13">Thorax + abdomen</tissue>
    </source>
</reference>
<sequence length="437" mass="51413">MICKIYTLSKFIFTLGIILFVIQLYLFHNIKFLNKEDPDIPVILWWTPFGSDGLTKTCGYNQCYFTYNRTFEHTSHLKAILFYGSNFQINDLPNWRSAYVQWGLIHEESPRNNPIFVHDKALNLFNYSSTFSRFSDVPLYSIDLPNIEELLGNKYFIPTKEKTALIQSQNLAPVLYIQSDCNTASNRDLYVLELMKYIKIDSYGTCINNANLDKRLKNDYLDRLNSNEFLSFVARYKFTLAFENAICNDYITEKLWRPLLVGSVPIYYGSPSFKDWLPNNKSAISVLDFLEPKDLANYLLDLLKNDTEYEQYLVHKIGKQQERLTNKRLSDVLRKRSVKESHNFGNYVEDFECFICEKVQNTQTKEEISIVSKKHYDCPLPKNPLSGKIDEHDFWVNQWNIEKCGAKVLEHYILNNITMHIEKYNHEKFQLYNKNGC</sequence>
<comment type="pathway">
    <text evidence="2">Protein modification; protein glycosylation.</text>
</comment>
<keyword evidence="10" id="KW-0325">Glycoprotein</keyword>
<name>A0AAD9RKJ9_9HYME</name>
<feature type="transmembrane region" description="Helical" evidence="11">
    <location>
        <begin position="7"/>
        <end position="27"/>
    </location>
</feature>
<evidence type="ECO:0000313" key="14">
    <source>
        <dbReference type="Proteomes" id="UP001258017"/>
    </source>
</evidence>
<keyword evidence="11" id="KW-0333">Golgi apparatus</keyword>
<dbReference type="InterPro" id="IPR001503">
    <property type="entry name" value="Glyco_trans_10"/>
</dbReference>